<accession>A0A6S6T640</accession>
<sequence length="57" mass="7079">MEYNQDNFFEKEINNQQKMINEKLESYNSSDFFFKLHRLIRTIEEFIIISPNKYINI</sequence>
<gene>
    <name evidence="1" type="ORF">HELGO_WM8308</name>
</gene>
<dbReference type="EMBL" id="CACVAW010000061">
    <property type="protein sequence ID" value="CAA6814733.1"/>
    <property type="molecule type" value="Genomic_DNA"/>
</dbReference>
<protein>
    <submittedName>
        <fullName evidence="1">Uncharacterized protein</fullName>
    </submittedName>
</protein>
<organism evidence="1">
    <name type="scientific">uncultured Campylobacterales bacterium</name>
    <dbReference type="NCBI Taxonomy" id="352960"/>
    <lineage>
        <taxon>Bacteria</taxon>
        <taxon>Pseudomonadati</taxon>
        <taxon>Campylobacterota</taxon>
        <taxon>Epsilonproteobacteria</taxon>
        <taxon>Campylobacterales</taxon>
        <taxon>environmental samples</taxon>
    </lineage>
</organism>
<reference evidence="1" key="1">
    <citation type="submission" date="2020-01" db="EMBL/GenBank/DDBJ databases">
        <authorList>
            <person name="Meier V. D."/>
            <person name="Meier V D."/>
        </authorList>
    </citation>
    <scope>NUCLEOTIDE SEQUENCE</scope>
    <source>
        <strain evidence="1">HLG_WM_MAG_12</strain>
    </source>
</reference>
<dbReference type="AlphaFoldDB" id="A0A6S6T640"/>
<evidence type="ECO:0000313" key="1">
    <source>
        <dbReference type="EMBL" id="CAA6814733.1"/>
    </source>
</evidence>
<proteinExistence type="predicted"/>
<name>A0A6S6T640_9BACT</name>